<accession>A0A2S6GQS6</accession>
<sequence>MPVDAYCERTGPEFWSEPVNAWTNAAFLVAAFFAYREVRRRGAPWCVRALVVVLVAIALGSFTFHTVATRWAAAMDVTPILVFMITYVVVFPKLFLELPWRWAWLGCPLFVGFAVLVNLIAGGGALAGAGAYLPALLGMVAFAVILAVRGERAYALWFAGTAVVFGVSLALRTVDSRVCGGFPLGTHFAWHLLNAVVLYLLIRVAVDRAAKPVADEG</sequence>
<dbReference type="AlphaFoldDB" id="A0A2S6GQS6"/>
<reference evidence="2 3" key="1">
    <citation type="submission" date="2018-02" db="EMBL/GenBank/DDBJ databases">
        <title>Genomic Encyclopedia of Archaeal and Bacterial Type Strains, Phase II (KMG-II): from individual species to whole genera.</title>
        <authorList>
            <person name="Goeker M."/>
        </authorList>
    </citation>
    <scope>NUCLEOTIDE SEQUENCE [LARGE SCALE GENOMIC DNA]</scope>
    <source>
        <strain evidence="2 3">YU 961-1</strain>
    </source>
</reference>
<dbReference type="RefSeq" id="WP_104479769.1">
    <property type="nucleotide sequence ID" value="NZ_CP154825.1"/>
</dbReference>
<keyword evidence="1" id="KW-1133">Transmembrane helix</keyword>
<gene>
    <name evidence="2" type="ORF">CLV40_107214</name>
</gene>
<dbReference type="OrthoDB" id="277121at2"/>
<evidence type="ECO:0000313" key="2">
    <source>
        <dbReference type="EMBL" id="PPK67549.1"/>
    </source>
</evidence>
<evidence type="ECO:0000313" key="3">
    <source>
        <dbReference type="Proteomes" id="UP000239203"/>
    </source>
</evidence>
<proteinExistence type="predicted"/>
<protein>
    <submittedName>
        <fullName evidence="2">Ceramidase</fullName>
    </submittedName>
</protein>
<feature type="transmembrane region" description="Helical" evidence="1">
    <location>
        <begin position="155"/>
        <end position="174"/>
    </location>
</feature>
<keyword evidence="1" id="KW-0472">Membrane</keyword>
<organism evidence="2 3">
    <name type="scientific">Actinokineospora auranticolor</name>
    <dbReference type="NCBI Taxonomy" id="155976"/>
    <lineage>
        <taxon>Bacteria</taxon>
        <taxon>Bacillati</taxon>
        <taxon>Actinomycetota</taxon>
        <taxon>Actinomycetes</taxon>
        <taxon>Pseudonocardiales</taxon>
        <taxon>Pseudonocardiaceae</taxon>
        <taxon>Actinokineospora</taxon>
    </lineage>
</organism>
<name>A0A2S6GQS6_9PSEU</name>
<feature type="transmembrane region" description="Helical" evidence="1">
    <location>
        <begin position="71"/>
        <end position="90"/>
    </location>
</feature>
<feature type="transmembrane region" description="Helical" evidence="1">
    <location>
        <begin position="127"/>
        <end position="148"/>
    </location>
</feature>
<dbReference type="EMBL" id="PTIX01000007">
    <property type="protein sequence ID" value="PPK67549.1"/>
    <property type="molecule type" value="Genomic_DNA"/>
</dbReference>
<comment type="caution">
    <text evidence="2">The sequence shown here is derived from an EMBL/GenBank/DDBJ whole genome shotgun (WGS) entry which is preliminary data.</text>
</comment>
<feature type="transmembrane region" description="Helical" evidence="1">
    <location>
        <begin position="102"/>
        <end position="121"/>
    </location>
</feature>
<keyword evidence="1" id="KW-0812">Transmembrane</keyword>
<keyword evidence="3" id="KW-1185">Reference proteome</keyword>
<dbReference type="Proteomes" id="UP000239203">
    <property type="component" value="Unassembled WGS sequence"/>
</dbReference>
<feature type="transmembrane region" description="Helical" evidence="1">
    <location>
        <begin position="47"/>
        <end position="65"/>
    </location>
</feature>
<evidence type="ECO:0000256" key="1">
    <source>
        <dbReference type="SAM" id="Phobius"/>
    </source>
</evidence>
<feature type="transmembrane region" description="Helical" evidence="1">
    <location>
        <begin position="180"/>
        <end position="202"/>
    </location>
</feature>